<accession>A0A024S1I9</accession>
<evidence type="ECO:0000313" key="2">
    <source>
        <dbReference type="Proteomes" id="UP000024376"/>
    </source>
</evidence>
<dbReference type="KEGG" id="trr:M419DRAFT_89264"/>
<organism evidence="1 2">
    <name type="scientific">Hypocrea jecorina (strain ATCC 56765 / BCRC 32924 / NRRL 11460 / Rut C-30)</name>
    <name type="common">Trichoderma reesei</name>
    <dbReference type="NCBI Taxonomy" id="1344414"/>
    <lineage>
        <taxon>Eukaryota</taxon>
        <taxon>Fungi</taxon>
        <taxon>Dikarya</taxon>
        <taxon>Ascomycota</taxon>
        <taxon>Pezizomycotina</taxon>
        <taxon>Sordariomycetes</taxon>
        <taxon>Hypocreomycetidae</taxon>
        <taxon>Hypocreales</taxon>
        <taxon>Hypocreaceae</taxon>
        <taxon>Trichoderma</taxon>
    </lineage>
</organism>
<dbReference type="HOGENOM" id="CLU_903322_0_0_1"/>
<proteinExistence type="predicted"/>
<protein>
    <submittedName>
        <fullName evidence="1">Uncharacterized protein</fullName>
    </submittedName>
</protein>
<dbReference type="Proteomes" id="UP000024376">
    <property type="component" value="Unassembled WGS sequence"/>
</dbReference>
<gene>
    <name evidence="1" type="ORF">M419DRAFT_89264</name>
</gene>
<evidence type="ECO:0000313" key="1">
    <source>
        <dbReference type="EMBL" id="ETR98310.1"/>
    </source>
</evidence>
<name>A0A024S1I9_HYPJR</name>
<reference evidence="2" key="1">
    <citation type="journal article" date="2013" name="Ind. Biotechnol.">
        <title>Comparative genomics analysis of Trichoderma reesei strains.</title>
        <authorList>
            <person name="Koike H."/>
            <person name="Aerts A."/>
            <person name="LaButti K."/>
            <person name="Grigoriev I.V."/>
            <person name="Baker S.E."/>
        </authorList>
    </citation>
    <scope>NUCLEOTIDE SEQUENCE [LARGE SCALE GENOMIC DNA]</scope>
    <source>
        <strain evidence="2">ATCC 56765 / BCRC 32924 / NRRL 11460 / Rut C-30</strain>
    </source>
</reference>
<sequence length="308" mass="34545">MADDKALSEKIISQAEALQQWGAIEPYVTGVTSFVEEYREIIDGVGNVFAVVGFVWNIYSEIEKAKENAAQQQAMVTQIIRAVDGMITHATAEIKQHINQKEVQAALNSVMAVQQGFYHDVLPYANTYPLTGVDIGHIVNLIEDSRKAIETLHALIPERAHDCDGAAVLSLYRSLHAAVQCKLTMDRWHRGLTQAVITEAEYEMTRLIQVWVPVVRGLQGMSDRSFSPGIVYFHAGGHGRPEFTRYSYYYMGKAQPGSSSVRAPVSQAFIEARKAARNNAIPQEVYEWNSQPYRIMNELRELKNKVSV</sequence>
<dbReference type="AlphaFoldDB" id="A0A024S1I9"/>
<dbReference type="EMBL" id="KI911163">
    <property type="protein sequence ID" value="ETR98310.1"/>
    <property type="molecule type" value="Genomic_DNA"/>
</dbReference>